<keyword evidence="2" id="KW-1185">Reference proteome</keyword>
<sequence>MDDLTITAKSVPEGRWILEDLVKLTDWARMEFKSAKSRSLVLRREHVQDRFCFKLREDIIPTVQEKPVKSLGKWYRADRND</sequence>
<dbReference type="EMBL" id="JAOPHQ010005424">
    <property type="protein sequence ID" value="KAK0135473.1"/>
    <property type="molecule type" value="Genomic_DNA"/>
</dbReference>
<gene>
    <name evidence="1" type="ORF">N1851_028684</name>
</gene>
<evidence type="ECO:0008006" key="3">
    <source>
        <dbReference type="Google" id="ProtNLM"/>
    </source>
</evidence>
<organism evidence="1 2">
    <name type="scientific">Merluccius polli</name>
    <name type="common">Benguela hake</name>
    <name type="synonym">Merluccius cadenati</name>
    <dbReference type="NCBI Taxonomy" id="89951"/>
    <lineage>
        <taxon>Eukaryota</taxon>
        <taxon>Metazoa</taxon>
        <taxon>Chordata</taxon>
        <taxon>Craniata</taxon>
        <taxon>Vertebrata</taxon>
        <taxon>Euteleostomi</taxon>
        <taxon>Actinopterygii</taxon>
        <taxon>Neopterygii</taxon>
        <taxon>Teleostei</taxon>
        <taxon>Neoteleostei</taxon>
        <taxon>Acanthomorphata</taxon>
        <taxon>Zeiogadaria</taxon>
        <taxon>Gadariae</taxon>
        <taxon>Gadiformes</taxon>
        <taxon>Gadoidei</taxon>
        <taxon>Merlucciidae</taxon>
        <taxon>Merluccius</taxon>
    </lineage>
</organism>
<reference evidence="1" key="1">
    <citation type="journal article" date="2023" name="Front. Mar. Sci.">
        <title>A new Merluccius polli reference genome to investigate the effects of global change in West African waters.</title>
        <authorList>
            <person name="Mateo J.L."/>
            <person name="Blanco-Fernandez C."/>
            <person name="Garcia-Vazquez E."/>
            <person name="Machado-Schiaffino G."/>
        </authorList>
    </citation>
    <scope>NUCLEOTIDE SEQUENCE</scope>
    <source>
        <strain evidence="1">C29</strain>
        <tissue evidence="1">Fin</tissue>
    </source>
</reference>
<accession>A0AA47M892</accession>
<evidence type="ECO:0000313" key="2">
    <source>
        <dbReference type="Proteomes" id="UP001174136"/>
    </source>
</evidence>
<evidence type="ECO:0000313" key="1">
    <source>
        <dbReference type="EMBL" id="KAK0135473.1"/>
    </source>
</evidence>
<comment type="caution">
    <text evidence="1">The sequence shown here is derived from an EMBL/GenBank/DDBJ whole genome shotgun (WGS) entry which is preliminary data.</text>
</comment>
<name>A0AA47M892_MERPO</name>
<proteinExistence type="predicted"/>
<protein>
    <recommendedName>
        <fullName evidence="3">Reverse transcriptase</fullName>
    </recommendedName>
</protein>
<dbReference type="Proteomes" id="UP001174136">
    <property type="component" value="Unassembled WGS sequence"/>
</dbReference>
<dbReference type="AlphaFoldDB" id="A0AA47M892"/>